<evidence type="ECO:0000259" key="2">
    <source>
        <dbReference type="Pfam" id="PF13501"/>
    </source>
</evidence>
<dbReference type="OrthoDB" id="8538315at2"/>
<dbReference type="Proteomes" id="UP000295023">
    <property type="component" value="Unassembled WGS sequence"/>
</dbReference>
<dbReference type="EMBL" id="SKBM01000004">
    <property type="protein sequence ID" value="TCZ64905.1"/>
    <property type="molecule type" value="Genomic_DNA"/>
</dbReference>
<dbReference type="NCBIfam" id="TIGR04557">
    <property type="entry name" value="fuse_rel_SoxYZ"/>
    <property type="match status" value="1"/>
</dbReference>
<name>A0A4V2WM11_9PROT</name>
<evidence type="ECO:0000313" key="3">
    <source>
        <dbReference type="EMBL" id="TCZ64905.1"/>
    </source>
</evidence>
<keyword evidence="4" id="KW-1185">Reference proteome</keyword>
<feature type="domain" description="Sulphur oxidation protein SoxZ" evidence="1">
    <location>
        <begin position="191"/>
        <end position="277"/>
    </location>
</feature>
<reference evidence="3 4" key="1">
    <citation type="submission" date="2019-03" db="EMBL/GenBank/DDBJ databases">
        <title>Paracraurococcus aquatilis NE82 genome sequence.</title>
        <authorList>
            <person name="Zhao Y."/>
            <person name="Du Z."/>
        </authorList>
    </citation>
    <scope>NUCLEOTIDE SEQUENCE [LARGE SCALE GENOMIC DNA]</scope>
    <source>
        <strain evidence="3 4">NE82</strain>
    </source>
</reference>
<dbReference type="InterPro" id="IPR014756">
    <property type="entry name" value="Ig_E-set"/>
</dbReference>
<dbReference type="InterPro" id="IPR013783">
    <property type="entry name" value="Ig-like_fold"/>
</dbReference>
<accession>A0A4V2WM11</accession>
<dbReference type="InterPro" id="IPR014880">
    <property type="entry name" value="SoxZ_dom"/>
</dbReference>
<proteinExistence type="predicted"/>
<dbReference type="AlphaFoldDB" id="A0A4V2WM11"/>
<dbReference type="Gene3D" id="2.60.40.2470">
    <property type="entry name" value="SoxY domain"/>
    <property type="match status" value="1"/>
</dbReference>
<dbReference type="Pfam" id="PF13501">
    <property type="entry name" value="SoxY"/>
    <property type="match status" value="1"/>
</dbReference>
<dbReference type="InterPro" id="IPR038162">
    <property type="entry name" value="SoxY_sf"/>
</dbReference>
<evidence type="ECO:0000259" key="1">
    <source>
        <dbReference type="Pfam" id="PF08770"/>
    </source>
</evidence>
<dbReference type="InterPro" id="IPR030831">
    <property type="entry name" value="Fuse-rel_SoxYZ"/>
</dbReference>
<comment type="caution">
    <text evidence="3">The sequence shown here is derived from an EMBL/GenBank/DDBJ whole genome shotgun (WGS) entry which is preliminary data.</text>
</comment>
<organism evidence="3 4">
    <name type="scientific">Roseicella aquatilis</name>
    <dbReference type="NCBI Taxonomy" id="2527868"/>
    <lineage>
        <taxon>Bacteria</taxon>
        <taxon>Pseudomonadati</taxon>
        <taxon>Pseudomonadota</taxon>
        <taxon>Alphaproteobacteria</taxon>
        <taxon>Acetobacterales</taxon>
        <taxon>Roseomonadaceae</taxon>
        <taxon>Roseicella</taxon>
    </lineage>
</organism>
<sequence>MGVAAMPHRPSLPRRPVLLGAGLAATGFRPVLAQGIESAEAPRRTERWRDLREAIFGSRRAEPAGEALILTAPARALDAAAVPIAIALSAEAAPAVRAVTLVIDENPAPVAARFEAGPGGDLRTLSTRVRVDAYTFLHAVAETADGRLLETAQFIKAAGGCSAPLGGTLEAARQRLGRMRLVLPEGPPGPGRAVPVQVAVSHPNTSGMQIDQLTRLSIPAEFLRALRISYRGAEVMRIETDISIAENPTFGFALQGEPGGELRVEALDNRDRRFEAAWMLVPAG</sequence>
<feature type="domain" description="Ig-like SoxY" evidence="2">
    <location>
        <begin position="53"/>
        <end position="161"/>
    </location>
</feature>
<dbReference type="Pfam" id="PF08770">
    <property type="entry name" value="SoxZ"/>
    <property type="match status" value="1"/>
</dbReference>
<dbReference type="InterPro" id="IPR032711">
    <property type="entry name" value="SoxY"/>
</dbReference>
<evidence type="ECO:0000313" key="4">
    <source>
        <dbReference type="Proteomes" id="UP000295023"/>
    </source>
</evidence>
<dbReference type="SUPFAM" id="SSF81296">
    <property type="entry name" value="E set domains"/>
    <property type="match status" value="1"/>
</dbReference>
<dbReference type="Gene3D" id="2.60.40.10">
    <property type="entry name" value="Immunoglobulins"/>
    <property type="match status" value="1"/>
</dbReference>
<protein>
    <submittedName>
        <fullName evidence="3">Quinoprotein dehydrogenase-associated SoxYZ-like carrier</fullName>
    </submittedName>
</protein>
<gene>
    <name evidence="3" type="ORF">EXY23_05910</name>
</gene>